<name>A0A4V2Q3Q0_9RHOB</name>
<keyword evidence="4" id="KW-1185">Reference proteome</keyword>
<sequence>MQRDVLVLGAGIQGSLAALMMAQRGRRVTLVDRAEAMLSKASLNYEGRIHSGMLYAMDASFRTAERMVQDALAFAPTVERLLGQTPDWAGLRAKASTYLVHRDSHLSPEDLARFWARLEGAFLEGLRDQRVTYVGTRPDRLFRPTELPRTVNSDAIVSAFESAEVCLDQQRLNALIEAAVRAHPRIELALGRDVLAIEPKGAEAMSVSLRATDGMMTTCTAGLVVNCLWEARGLFDAAMGLEVAAEESLRLKYSVVVESNDVLRDIGSIVVTHGAFGSMVVPPVGPHAFLSWYPSCIEERLPLQPLPARWRALQAGPVEQAVAQRVLEDNVAGFRTVFPTFPMPNLRLVKAGVIVAQGDTDIDQAKSGFHRRDEYPIRQKGSYVSVATGKYTSVGRNVCLLEEAVFGLEASAPAVLMA</sequence>
<comment type="caution">
    <text evidence="3">The sequence shown here is derived from an EMBL/GenBank/DDBJ whole genome shotgun (WGS) entry which is preliminary data.</text>
</comment>
<feature type="domain" description="FAD dependent oxidoreductase" evidence="2">
    <location>
        <begin position="4"/>
        <end position="236"/>
    </location>
</feature>
<organism evidence="3 4">
    <name type="scientific">Shimia isoporae</name>
    <dbReference type="NCBI Taxonomy" id="647720"/>
    <lineage>
        <taxon>Bacteria</taxon>
        <taxon>Pseudomonadati</taxon>
        <taxon>Pseudomonadota</taxon>
        <taxon>Alphaproteobacteria</taxon>
        <taxon>Rhodobacterales</taxon>
        <taxon>Roseobacteraceae</taxon>
    </lineage>
</organism>
<dbReference type="Proteomes" id="UP000295673">
    <property type="component" value="Unassembled WGS sequence"/>
</dbReference>
<dbReference type="SUPFAM" id="SSF51905">
    <property type="entry name" value="FAD/NAD(P)-binding domain"/>
    <property type="match status" value="1"/>
</dbReference>
<protein>
    <submittedName>
        <fullName evidence="3">FAD dependent oxidoreductase</fullName>
    </submittedName>
</protein>
<evidence type="ECO:0000313" key="4">
    <source>
        <dbReference type="Proteomes" id="UP000295673"/>
    </source>
</evidence>
<reference evidence="3 4" key="1">
    <citation type="submission" date="2019-03" db="EMBL/GenBank/DDBJ databases">
        <title>Genomic Encyclopedia of Archaeal and Bacterial Type Strains, Phase II (KMG-II): from individual species to whole genera.</title>
        <authorList>
            <person name="Goeker M."/>
        </authorList>
    </citation>
    <scope>NUCLEOTIDE SEQUENCE [LARGE SCALE GENOMIC DNA]</scope>
    <source>
        <strain evidence="3 4">DSM 26433</strain>
    </source>
</reference>
<gene>
    <name evidence="3" type="ORF">BXY66_0051</name>
</gene>
<dbReference type="InterPro" id="IPR036188">
    <property type="entry name" value="FAD/NAD-bd_sf"/>
</dbReference>
<dbReference type="GO" id="GO:0016491">
    <property type="term" value="F:oxidoreductase activity"/>
    <property type="evidence" value="ECO:0007669"/>
    <property type="project" value="UniProtKB-KW"/>
</dbReference>
<dbReference type="EMBL" id="SMGR01000001">
    <property type="protein sequence ID" value="TCL08020.1"/>
    <property type="molecule type" value="Genomic_DNA"/>
</dbReference>
<accession>A0A4V2Q3Q0</accession>
<evidence type="ECO:0000256" key="1">
    <source>
        <dbReference type="ARBA" id="ARBA00023002"/>
    </source>
</evidence>
<keyword evidence="1" id="KW-0560">Oxidoreductase</keyword>
<dbReference type="InterPro" id="IPR006076">
    <property type="entry name" value="FAD-dep_OxRdtase"/>
</dbReference>
<dbReference type="Gene3D" id="3.30.9.10">
    <property type="entry name" value="D-Amino Acid Oxidase, subunit A, domain 2"/>
    <property type="match status" value="1"/>
</dbReference>
<evidence type="ECO:0000259" key="2">
    <source>
        <dbReference type="Pfam" id="PF01266"/>
    </source>
</evidence>
<dbReference type="AlphaFoldDB" id="A0A4V2Q3Q0"/>
<evidence type="ECO:0000313" key="3">
    <source>
        <dbReference type="EMBL" id="TCL08020.1"/>
    </source>
</evidence>
<proteinExistence type="predicted"/>
<dbReference type="Pfam" id="PF01266">
    <property type="entry name" value="DAO"/>
    <property type="match status" value="1"/>
</dbReference>
<dbReference type="Gene3D" id="3.50.50.60">
    <property type="entry name" value="FAD/NAD(P)-binding domain"/>
    <property type="match status" value="1"/>
</dbReference>